<dbReference type="EMBL" id="CP034348">
    <property type="protein sequence ID" value="QGX97495.1"/>
    <property type="molecule type" value="Genomic_DNA"/>
</dbReference>
<accession>A0A6I6ILN3</accession>
<evidence type="ECO:0000313" key="2">
    <source>
        <dbReference type="EMBL" id="QGX97495.1"/>
    </source>
</evidence>
<dbReference type="AlphaFoldDB" id="A0A6I6ILN3"/>
<organism evidence="2 3">
    <name type="scientific">Roseovarius faecimaris</name>
    <dbReference type="NCBI Taxonomy" id="2494550"/>
    <lineage>
        <taxon>Bacteria</taxon>
        <taxon>Pseudomonadati</taxon>
        <taxon>Pseudomonadota</taxon>
        <taxon>Alphaproteobacteria</taxon>
        <taxon>Rhodobacterales</taxon>
        <taxon>Roseobacteraceae</taxon>
        <taxon>Roseovarius</taxon>
    </lineage>
</organism>
<dbReference type="RefSeq" id="WP_157706129.1">
    <property type="nucleotide sequence ID" value="NZ_CP034348.1"/>
</dbReference>
<dbReference type="KEGG" id="rom:EI983_04065"/>
<gene>
    <name evidence="2" type="ORF">EI983_04065</name>
</gene>
<proteinExistence type="predicted"/>
<sequence>MDELLRARLRIPEGSDIRLKLLRWTMQAVDALNRGLTGQAFFALRETRDILLELDGRTGPDLIEALLRMNGGTTITAHGLEHIPGRGAVVIGSTHPIGTFDFIAHAGALLDHRPDLKVVAGRETERFLGPERIIAVDFNRQEKVMTARQTIDGMQAHLETGGALLVFGSGKVPRMDRGLLVEPPWRTGVTRVSAACNAPIVPASADMRNSRHYYRTRRLMGLLSGGNDEFGRKVASLRYVSELIAKLGGSYAVHYGPAQPPGTAPERLKELSEGLVPGLYRPG</sequence>
<evidence type="ECO:0000259" key="1">
    <source>
        <dbReference type="Pfam" id="PF01553"/>
    </source>
</evidence>
<dbReference type="Pfam" id="PF01553">
    <property type="entry name" value="Acyltransferase"/>
    <property type="match status" value="1"/>
</dbReference>
<keyword evidence="3" id="KW-1185">Reference proteome</keyword>
<name>A0A6I6ILN3_9RHOB</name>
<dbReference type="OrthoDB" id="1113830at2"/>
<dbReference type="InterPro" id="IPR002123">
    <property type="entry name" value="Plipid/glycerol_acylTrfase"/>
</dbReference>
<protein>
    <recommendedName>
        <fullName evidence="1">Phospholipid/glycerol acyltransferase domain-containing protein</fullName>
    </recommendedName>
</protein>
<reference evidence="3" key="1">
    <citation type="submission" date="2018-12" db="EMBL/GenBank/DDBJ databases">
        <title>Complete genome sequence of Roseovarius sp. MME-070.</title>
        <authorList>
            <person name="Nam Y.-D."/>
            <person name="Kang J."/>
            <person name="Chung W.-H."/>
            <person name="Park Y.S."/>
        </authorList>
    </citation>
    <scope>NUCLEOTIDE SEQUENCE [LARGE SCALE GENOMIC DNA]</scope>
    <source>
        <strain evidence="3">MME-070</strain>
    </source>
</reference>
<evidence type="ECO:0000313" key="3">
    <source>
        <dbReference type="Proteomes" id="UP000428330"/>
    </source>
</evidence>
<feature type="domain" description="Phospholipid/glycerol acyltransferase" evidence="1">
    <location>
        <begin position="75"/>
        <end position="204"/>
    </location>
</feature>
<dbReference type="Proteomes" id="UP000428330">
    <property type="component" value="Chromosome"/>
</dbReference>